<comment type="caution">
    <text evidence="2">The sequence shown here is derived from an EMBL/GenBank/DDBJ whole genome shotgun (WGS) entry which is preliminary data.</text>
</comment>
<protein>
    <submittedName>
        <fullName evidence="2">Uncharacterized protein</fullName>
    </submittedName>
</protein>
<organism evidence="2 3">
    <name type="scientific">Meganyctiphanes norvegica</name>
    <name type="common">Northern krill</name>
    <name type="synonym">Thysanopoda norvegica</name>
    <dbReference type="NCBI Taxonomy" id="48144"/>
    <lineage>
        <taxon>Eukaryota</taxon>
        <taxon>Metazoa</taxon>
        <taxon>Ecdysozoa</taxon>
        <taxon>Arthropoda</taxon>
        <taxon>Crustacea</taxon>
        <taxon>Multicrustacea</taxon>
        <taxon>Malacostraca</taxon>
        <taxon>Eumalacostraca</taxon>
        <taxon>Eucarida</taxon>
        <taxon>Euphausiacea</taxon>
        <taxon>Euphausiidae</taxon>
        <taxon>Meganyctiphanes</taxon>
    </lineage>
</organism>
<feature type="region of interest" description="Disordered" evidence="1">
    <location>
        <begin position="1"/>
        <end position="67"/>
    </location>
</feature>
<reference evidence="2 3" key="1">
    <citation type="submission" date="2024-05" db="EMBL/GenBank/DDBJ databases">
        <authorList>
            <person name="Wallberg A."/>
        </authorList>
    </citation>
    <scope>NUCLEOTIDE SEQUENCE [LARGE SCALE GENOMIC DNA]</scope>
</reference>
<evidence type="ECO:0000313" key="2">
    <source>
        <dbReference type="EMBL" id="CAL4064826.1"/>
    </source>
</evidence>
<gene>
    <name evidence="2" type="ORF">MNOR_LOCUS4284</name>
</gene>
<evidence type="ECO:0000256" key="1">
    <source>
        <dbReference type="SAM" id="MobiDB-lite"/>
    </source>
</evidence>
<sequence length="311" mass="35483">MDQNQTEVAPEVGFQDHRPSDEAQYEDGPGADNPDDFPQSPQSNCSWLMEGGTSERETQSSPQTTTAGRVLGSMAPAVATAVGTPQYHQLDSPILTVQKELKAMKEKASKDYTHILQNQSIIKDLLNQIIEKNTYNTSSPPIPRTYTLQDMLKVNREVLFKYKSLDSILEQMKLPKETIEDLHEFEQYLVENNDIADLLMDTAKRITHEVPANPEIGPRKCFKHLLTKISPIEVWDNFRLTDRSKKHWENKGQEKKLILADTLKQISRILEDAMKYSCKRNNNVKGRQELRGSMSGVLRCLTKEIERKNTP</sequence>
<dbReference type="EMBL" id="CAXKWB010001558">
    <property type="protein sequence ID" value="CAL4064826.1"/>
    <property type="molecule type" value="Genomic_DNA"/>
</dbReference>
<accession>A0AAV2PSU9</accession>
<dbReference type="Proteomes" id="UP001497623">
    <property type="component" value="Unassembled WGS sequence"/>
</dbReference>
<dbReference type="AlphaFoldDB" id="A0AAV2PSU9"/>
<proteinExistence type="predicted"/>
<evidence type="ECO:0000313" key="3">
    <source>
        <dbReference type="Proteomes" id="UP001497623"/>
    </source>
</evidence>
<keyword evidence="3" id="KW-1185">Reference proteome</keyword>
<name>A0AAV2PSU9_MEGNR</name>